<gene>
    <name evidence="1" type="ORF">M23134_02512</name>
</gene>
<dbReference type="OrthoDB" id="1492607at2"/>
<proteinExistence type="predicted"/>
<accession>A1ZTS8</accession>
<keyword evidence="2" id="KW-1185">Reference proteome</keyword>
<name>A1ZTS8_MICM2</name>
<evidence type="ECO:0000313" key="2">
    <source>
        <dbReference type="Proteomes" id="UP000004095"/>
    </source>
</evidence>
<dbReference type="Proteomes" id="UP000004095">
    <property type="component" value="Unassembled WGS sequence"/>
</dbReference>
<evidence type="ECO:0000313" key="1">
    <source>
        <dbReference type="EMBL" id="EAY26180.1"/>
    </source>
</evidence>
<reference evidence="1 2" key="1">
    <citation type="submission" date="2007-01" db="EMBL/GenBank/DDBJ databases">
        <authorList>
            <person name="Haygood M."/>
            <person name="Podell S."/>
            <person name="Anderson C."/>
            <person name="Hopkinson B."/>
            <person name="Roe K."/>
            <person name="Barbeau K."/>
            <person name="Gaasterland T."/>
            <person name="Ferriera S."/>
            <person name="Johnson J."/>
            <person name="Kravitz S."/>
            <person name="Beeson K."/>
            <person name="Sutton G."/>
            <person name="Rogers Y.-H."/>
            <person name="Friedman R."/>
            <person name="Frazier M."/>
            <person name="Venter J.C."/>
        </authorList>
    </citation>
    <scope>NUCLEOTIDE SEQUENCE [LARGE SCALE GENOMIC DNA]</scope>
    <source>
        <strain evidence="1 2">ATCC 23134</strain>
    </source>
</reference>
<protein>
    <recommendedName>
        <fullName evidence="3">Outer membrane protein beta-barrel domain-containing protein</fullName>
    </recommendedName>
</protein>
<dbReference type="AlphaFoldDB" id="A1ZTS8"/>
<dbReference type="eggNOG" id="ENOG503482C">
    <property type="taxonomic scope" value="Bacteria"/>
</dbReference>
<organism evidence="1 2">
    <name type="scientific">Microscilla marina ATCC 23134</name>
    <dbReference type="NCBI Taxonomy" id="313606"/>
    <lineage>
        <taxon>Bacteria</taxon>
        <taxon>Pseudomonadati</taxon>
        <taxon>Bacteroidota</taxon>
        <taxon>Cytophagia</taxon>
        <taxon>Cytophagales</taxon>
        <taxon>Microscillaceae</taxon>
        <taxon>Microscilla</taxon>
    </lineage>
</organism>
<sequence>MNNKVFKSVVSGFILCLIYQTSFAQFGFNMGYTYSKPMEEMASTIRKMHGFNLELIYKIPKSPFSVGLDLGLSGYGNRKLDNFTVVQDEQIQGTYDLTINNYVCDAFITGRVDLLSKGIIRPYISARIGVQEYHTDYILENPNIQHTTECPDPVEEGTVLRDVAMAAGFGFGVRIDMGQIFKLGMGNNRLFLNIESTYLSGGTVRYMSLNAPANVVPSNTDMPGLAPGVSTITHPYHTGKVYQSKISMTNLRIGMGVHF</sequence>
<comment type="caution">
    <text evidence="1">The sequence shown here is derived from an EMBL/GenBank/DDBJ whole genome shotgun (WGS) entry which is preliminary data.</text>
</comment>
<evidence type="ECO:0008006" key="3">
    <source>
        <dbReference type="Google" id="ProtNLM"/>
    </source>
</evidence>
<dbReference type="EMBL" id="AAWS01000037">
    <property type="protein sequence ID" value="EAY26180.1"/>
    <property type="molecule type" value="Genomic_DNA"/>
</dbReference>
<dbReference type="RefSeq" id="WP_002701392.1">
    <property type="nucleotide sequence ID" value="NZ_AAWS01000037.1"/>
</dbReference>